<keyword evidence="7" id="KW-1185">Reference proteome</keyword>
<keyword evidence="3 4" id="KW-0732">Signal</keyword>
<gene>
    <name evidence="6" type="ORF">SAMN05216214_106136</name>
</gene>
<comment type="similarity">
    <text evidence="2">Belongs to the bacterial solute-binding protein 2 family.</text>
</comment>
<dbReference type="GO" id="GO:0030313">
    <property type="term" value="C:cell envelope"/>
    <property type="evidence" value="ECO:0007669"/>
    <property type="project" value="UniProtKB-SubCell"/>
</dbReference>
<feature type="chain" id="PRO_5010343767" evidence="4">
    <location>
        <begin position="21"/>
        <end position="364"/>
    </location>
</feature>
<dbReference type="Gene3D" id="3.40.50.2300">
    <property type="match status" value="2"/>
</dbReference>
<reference evidence="6 7" key="1">
    <citation type="submission" date="2016-10" db="EMBL/GenBank/DDBJ databases">
        <authorList>
            <person name="de Groot N.N."/>
        </authorList>
    </citation>
    <scope>NUCLEOTIDE SEQUENCE [LARGE SCALE GENOMIC DNA]</scope>
    <source>
        <strain evidence="6 7">JCM 19513</strain>
    </source>
</reference>
<comment type="subcellular location">
    <subcellularLocation>
        <location evidence="1">Cell envelope</location>
    </subcellularLocation>
</comment>
<evidence type="ECO:0000313" key="6">
    <source>
        <dbReference type="EMBL" id="SEK92280.1"/>
    </source>
</evidence>
<dbReference type="GO" id="GO:0030246">
    <property type="term" value="F:carbohydrate binding"/>
    <property type="evidence" value="ECO:0007669"/>
    <property type="project" value="UniProtKB-ARBA"/>
</dbReference>
<dbReference type="SUPFAM" id="SSF53822">
    <property type="entry name" value="Periplasmic binding protein-like I"/>
    <property type="match status" value="1"/>
</dbReference>
<name>A0A1H7L0G6_9GAMM</name>
<dbReference type="InterPro" id="IPR025997">
    <property type="entry name" value="SBP_2_dom"/>
</dbReference>
<dbReference type="AlphaFoldDB" id="A0A1H7L0G6"/>
<dbReference type="STRING" id="1429083.GCA_001885685_01065"/>
<keyword evidence="6" id="KW-0813">Transport</keyword>
<feature type="signal peptide" evidence="4">
    <location>
        <begin position="1"/>
        <end position="20"/>
    </location>
</feature>
<proteinExistence type="inferred from homology"/>
<evidence type="ECO:0000313" key="7">
    <source>
        <dbReference type="Proteomes" id="UP000185766"/>
    </source>
</evidence>
<evidence type="ECO:0000256" key="2">
    <source>
        <dbReference type="ARBA" id="ARBA00007639"/>
    </source>
</evidence>
<dbReference type="CDD" id="cd06324">
    <property type="entry name" value="PBP1_ABC_sugar_binding-like"/>
    <property type="match status" value="1"/>
</dbReference>
<sequence length="364" mass="40831">MMWRRAFLLVVLLLPGWAMASAPRVTFLNPGYSNELFWLSVSEFMQAAADDLDMQLTVLYAERDHQRMVQQAREVLNSAEPPDYLVVVNETFVGPELLRLTQGKPVKLFMLLNNLTLAQQAQTGRPREKHPQWIGALVPDNIAAGRLMAQRLIEQARRQGFTEPLQLLALAGDNVTPAALEREQGLREALASEPNVQLQQLVYARWRRDKALSKSLFLLKRYPQAQLIWAANDQMAFGALDALRSQEKVPGQDVLVAALNNSDAAFNARINNEFAVLMAGHFTAGGWAMVLLYDYANGHDFAPRAGVELRYPLFEEVTPAMAKQLRGHLNAADYAQLNFKALSATHNPSLKRYDFGLKHLLSNP</sequence>
<dbReference type="Proteomes" id="UP000185766">
    <property type="component" value="Unassembled WGS sequence"/>
</dbReference>
<accession>A0A1H7L0G6</accession>
<dbReference type="PANTHER" id="PTHR46847:SF2">
    <property type="entry name" value="ABC TRANSPORTER SUGAR-BINDING PROTEIN"/>
    <property type="match status" value="1"/>
</dbReference>
<protein>
    <submittedName>
        <fullName evidence="6">ABC-type sugar transport system, substrate-binding protein, contains N-terminal xre family HTH domain</fullName>
    </submittedName>
</protein>
<evidence type="ECO:0000256" key="1">
    <source>
        <dbReference type="ARBA" id="ARBA00004196"/>
    </source>
</evidence>
<dbReference type="PANTHER" id="PTHR46847">
    <property type="entry name" value="D-ALLOSE-BINDING PERIPLASMIC PROTEIN-RELATED"/>
    <property type="match status" value="1"/>
</dbReference>
<dbReference type="RefSeq" id="WP_074866936.1">
    <property type="nucleotide sequence ID" value="NZ_FOAS01000006.1"/>
</dbReference>
<keyword evidence="6" id="KW-0762">Sugar transport</keyword>
<evidence type="ECO:0000256" key="3">
    <source>
        <dbReference type="ARBA" id="ARBA00022729"/>
    </source>
</evidence>
<evidence type="ECO:0000256" key="4">
    <source>
        <dbReference type="SAM" id="SignalP"/>
    </source>
</evidence>
<organism evidence="6 7">
    <name type="scientific">Atopomonas hussainii</name>
    <dbReference type="NCBI Taxonomy" id="1429083"/>
    <lineage>
        <taxon>Bacteria</taxon>
        <taxon>Pseudomonadati</taxon>
        <taxon>Pseudomonadota</taxon>
        <taxon>Gammaproteobacteria</taxon>
        <taxon>Pseudomonadales</taxon>
        <taxon>Pseudomonadaceae</taxon>
        <taxon>Atopomonas</taxon>
    </lineage>
</organism>
<dbReference type="InterPro" id="IPR028082">
    <property type="entry name" value="Peripla_BP_I"/>
</dbReference>
<dbReference type="Pfam" id="PF13407">
    <property type="entry name" value="Peripla_BP_4"/>
    <property type="match status" value="1"/>
</dbReference>
<dbReference type="GO" id="GO:0055085">
    <property type="term" value="P:transmembrane transport"/>
    <property type="evidence" value="ECO:0007669"/>
    <property type="project" value="UniProtKB-ARBA"/>
</dbReference>
<feature type="domain" description="Periplasmic binding protein" evidence="5">
    <location>
        <begin position="139"/>
        <end position="298"/>
    </location>
</feature>
<evidence type="ECO:0000259" key="5">
    <source>
        <dbReference type="Pfam" id="PF13407"/>
    </source>
</evidence>
<dbReference type="EMBL" id="FOAS01000006">
    <property type="protein sequence ID" value="SEK92280.1"/>
    <property type="molecule type" value="Genomic_DNA"/>
</dbReference>